<sequence>MAQKSALLLVIASLSLQLVSGFVGSLGITCNLDEPAKERSERYDMPCYPTKLLRRARQLPRLKSSRSNENVGREEQRLGVFEGDRFPDPGDKNLTRAIWTCGKDVSIDLIYNDVEWHRIHQGEVAVTLTNADGVAMGKSVLVKEGQWIKTPANCRVRWTVIRAIKLQTTYAEPFRLVASGFILAPPLPKALFKSKEEGTSEVQPQAPQSYRKRITKFIERTTQGASAFLEDLSNPLSVGRETDCFTDMKPLFNQTGIK</sequence>
<evidence type="ECO:0000256" key="1">
    <source>
        <dbReference type="SAM" id="SignalP"/>
    </source>
</evidence>
<evidence type="ECO:0000313" key="3">
    <source>
        <dbReference type="EMBL" id="CAD8473136.1"/>
    </source>
</evidence>
<reference evidence="2" key="1">
    <citation type="submission" date="2021-01" db="EMBL/GenBank/DDBJ databases">
        <authorList>
            <person name="Corre E."/>
            <person name="Pelletier E."/>
            <person name="Niang G."/>
            <person name="Scheremetjew M."/>
            <person name="Finn R."/>
            <person name="Kale V."/>
            <person name="Holt S."/>
            <person name="Cochrane G."/>
            <person name="Meng A."/>
            <person name="Brown T."/>
            <person name="Cohen L."/>
        </authorList>
    </citation>
    <scope>NUCLEOTIDE SEQUENCE</scope>
    <source>
        <strain evidence="2">CCMP325</strain>
    </source>
</reference>
<dbReference type="EMBL" id="HBEO01006483">
    <property type="protein sequence ID" value="CAD8473136.1"/>
    <property type="molecule type" value="Transcribed_RNA"/>
</dbReference>
<feature type="signal peptide" evidence="1">
    <location>
        <begin position="1"/>
        <end position="21"/>
    </location>
</feature>
<feature type="chain" id="PRO_5036393689" evidence="1">
    <location>
        <begin position="22"/>
        <end position="258"/>
    </location>
</feature>
<organism evidence="2">
    <name type="scientific">Hanusia phi</name>
    <dbReference type="NCBI Taxonomy" id="3032"/>
    <lineage>
        <taxon>Eukaryota</taxon>
        <taxon>Cryptophyceae</taxon>
        <taxon>Pyrenomonadales</taxon>
        <taxon>Geminigeraceae</taxon>
        <taxon>Hanusia</taxon>
    </lineage>
</organism>
<evidence type="ECO:0000313" key="2">
    <source>
        <dbReference type="EMBL" id="CAD8473135.1"/>
    </source>
</evidence>
<dbReference type="SUPFAM" id="SSF51182">
    <property type="entry name" value="RmlC-like cupins"/>
    <property type="match status" value="1"/>
</dbReference>
<name>A0A6T7N2B5_9CRYP</name>
<dbReference type="EMBL" id="HBEO01006482">
    <property type="protein sequence ID" value="CAD8473135.1"/>
    <property type="molecule type" value="Transcribed_RNA"/>
</dbReference>
<dbReference type="InterPro" id="IPR011051">
    <property type="entry name" value="RmlC_Cupin_sf"/>
</dbReference>
<dbReference type="AlphaFoldDB" id="A0A6T7N2B5"/>
<protein>
    <submittedName>
        <fullName evidence="2">Uncharacterized protein</fullName>
    </submittedName>
</protein>
<proteinExistence type="predicted"/>
<keyword evidence="1" id="KW-0732">Signal</keyword>
<gene>
    <name evidence="2" type="ORF">HPHI1048_LOCUS4576</name>
    <name evidence="3" type="ORF">HPHI1048_LOCUS4577</name>
</gene>
<accession>A0A6T7N2B5</accession>